<dbReference type="SUPFAM" id="SSF56672">
    <property type="entry name" value="DNA/RNA polymerases"/>
    <property type="match status" value="1"/>
</dbReference>
<dbReference type="CDD" id="cd09272">
    <property type="entry name" value="RNase_HI_RT_Ty1"/>
    <property type="match status" value="1"/>
</dbReference>
<keyword evidence="3" id="KW-1185">Reference proteome</keyword>
<dbReference type="Proteomes" id="UP001229421">
    <property type="component" value="Unassembled WGS sequence"/>
</dbReference>
<dbReference type="AlphaFoldDB" id="A0AAD8LFU7"/>
<dbReference type="InterPro" id="IPR013103">
    <property type="entry name" value="RVT_2"/>
</dbReference>
<feature type="domain" description="Reverse transcriptase Ty1/copia-type" evidence="1">
    <location>
        <begin position="1"/>
        <end position="64"/>
    </location>
</feature>
<reference evidence="2" key="1">
    <citation type="journal article" date="2023" name="bioRxiv">
        <title>Improved chromosome-level genome assembly for marigold (Tagetes erecta).</title>
        <authorList>
            <person name="Jiang F."/>
            <person name="Yuan L."/>
            <person name="Wang S."/>
            <person name="Wang H."/>
            <person name="Xu D."/>
            <person name="Wang A."/>
            <person name="Fan W."/>
        </authorList>
    </citation>
    <scope>NUCLEOTIDE SEQUENCE</scope>
    <source>
        <strain evidence="2">WSJ</strain>
        <tissue evidence="2">Leaf</tissue>
    </source>
</reference>
<organism evidence="2 3">
    <name type="scientific">Tagetes erecta</name>
    <name type="common">African marigold</name>
    <dbReference type="NCBI Taxonomy" id="13708"/>
    <lineage>
        <taxon>Eukaryota</taxon>
        <taxon>Viridiplantae</taxon>
        <taxon>Streptophyta</taxon>
        <taxon>Embryophyta</taxon>
        <taxon>Tracheophyta</taxon>
        <taxon>Spermatophyta</taxon>
        <taxon>Magnoliopsida</taxon>
        <taxon>eudicotyledons</taxon>
        <taxon>Gunneridae</taxon>
        <taxon>Pentapetalae</taxon>
        <taxon>asterids</taxon>
        <taxon>campanulids</taxon>
        <taxon>Asterales</taxon>
        <taxon>Asteraceae</taxon>
        <taxon>Asteroideae</taxon>
        <taxon>Heliantheae alliance</taxon>
        <taxon>Tageteae</taxon>
        <taxon>Tagetes</taxon>
    </lineage>
</organism>
<protein>
    <recommendedName>
        <fullName evidence="1">Reverse transcriptase Ty1/copia-type domain-containing protein</fullName>
    </recommendedName>
</protein>
<dbReference type="EMBL" id="JAUHHV010000001">
    <property type="protein sequence ID" value="KAK1438803.1"/>
    <property type="molecule type" value="Genomic_DNA"/>
</dbReference>
<gene>
    <name evidence="2" type="ORF">QVD17_04614</name>
</gene>
<evidence type="ECO:0000259" key="1">
    <source>
        <dbReference type="Pfam" id="PF07727"/>
    </source>
</evidence>
<name>A0AAD8LFU7_TARER</name>
<sequence length="309" mass="35572">MIKEFKWSMKQVFEMTDMGNLKLFLGLEVKQTKVGIFLSQEKYANSLLSKFGVQYSKEEVTPMNHNEKLQLNDGADKVDEQQFRSLVGGLLYLTHSRPDLAYSVSLVSRFMQSPSKIHMGAARRILKYVASTTKFGIWYKKNQGIELMGYSDSDWASCLDDRKSLSAYVFTLGTGMVSWRSKKQPTVALSSTEAEYISATGATCQALWLRRVLEDLGYKQNKPTMIYCDNKSAIHLAKNPVTDGRTRHIDIKYHFIREMIGKEQVNLEFCNTYNQVADVFTKSLAREKFVYFRHKLGVMEFESREDDEE</sequence>
<dbReference type="Pfam" id="PF07727">
    <property type="entry name" value="RVT_2"/>
    <property type="match status" value="1"/>
</dbReference>
<dbReference type="PANTHER" id="PTHR11439:SF463">
    <property type="entry name" value="REVERSE TRANSCRIPTASE TY1_COPIA-TYPE DOMAIN-CONTAINING PROTEIN"/>
    <property type="match status" value="1"/>
</dbReference>
<evidence type="ECO:0000313" key="3">
    <source>
        <dbReference type="Proteomes" id="UP001229421"/>
    </source>
</evidence>
<proteinExistence type="predicted"/>
<evidence type="ECO:0000313" key="2">
    <source>
        <dbReference type="EMBL" id="KAK1438803.1"/>
    </source>
</evidence>
<accession>A0AAD8LFU7</accession>
<dbReference type="InterPro" id="IPR043502">
    <property type="entry name" value="DNA/RNA_pol_sf"/>
</dbReference>
<comment type="caution">
    <text evidence="2">The sequence shown here is derived from an EMBL/GenBank/DDBJ whole genome shotgun (WGS) entry which is preliminary data.</text>
</comment>
<dbReference type="PANTHER" id="PTHR11439">
    <property type="entry name" value="GAG-POL-RELATED RETROTRANSPOSON"/>
    <property type="match status" value="1"/>
</dbReference>